<dbReference type="InterPro" id="IPR022398">
    <property type="entry name" value="Peptidase_S8_His-AS"/>
</dbReference>
<dbReference type="GO" id="GO:0004252">
    <property type="term" value="F:serine-type endopeptidase activity"/>
    <property type="evidence" value="ECO:0007669"/>
    <property type="project" value="UniProtKB-UniRule"/>
</dbReference>
<evidence type="ECO:0000313" key="11">
    <source>
        <dbReference type="EMBL" id="KAK9755092.1"/>
    </source>
</evidence>
<evidence type="ECO:0000256" key="7">
    <source>
        <dbReference type="PROSITE-ProRule" id="PRU01240"/>
    </source>
</evidence>
<dbReference type="InterPro" id="IPR037045">
    <property type="entry name" value="S8pro/Inhibitor_I9_sf"/>
</dbReference>
<dbReference type="FunFam" id="3.40.50.200:FF:000006">
    <property type="entry name" value="Subtilisin-like protease SBT1.5"/>
    <property type="match status" value="1"/>
</dbReference>
<evidence type="ECO:0000256" key="1">
    <source>
        <dbReference type="ARBA" id="ARBA00011073"/>
    </source>
</evidence>
<keyword evidence="3" id="KW-0732">Signal</keyword>
<dbReference type="AlphaFoldDB" id="A0AAW1NBJ0"/>
<comment type="similarity">
    <text evidence="1 7">Belongs to the peptidase S8 family.</text>
</comment>
<comment type="caution">
    <text evidence="11">The sequence shown here is derived from an EMBL/GenBank/DDBJ whole genome shotgun (WGS) entry which is preliminary data.</text>
</comment>
<name>A0AAW1NBJ0_SAPOF</name>
<dbReference type="InterPro" id="IPR045051">
    <property type="entry name" value="SBT"/>
</dbReference>
<accession>A0AAW1NBJ0</accession>
<evidence type="ECO:0000256" key="6">
    <source>
        <dbReference type="PIRSR" id="PIRSR615500-1"/>
    </source>
</evidence>
<dbReference type="PROSITE" id="PS51892">
    <property type="entry name" value="SUBTILASE"/>
    <property type="match status" value="1"/>
</dbReference>
<evidence type="ECO:0000259" key="10">
    <source>
        <dbReference type="Pfam" id="PF17766"/>
    </source>
</evidence>
<evidence type="ECO:0000259" key="9">
    <source>
        <dbReference type="Pfam" id="PF05922"/>
    </source>
</evidence>
<dbReference type="PROSITE" id="PS00137">
    <property type="entry name" value="SUBTILASE_HIS"/>
    <property type="match status" value="1"/>
</dbReference>
<evidence type="ECO:0000256" key="4">
    <source>
        <dbReference type="ARBA" id="ARBA00022801"/>
    </source>
</evidence>
<evidence type="ECO:0000259" key="8">
    <source>
        <dbReference type="Pfam" id="PF00082"/>
    </source>
</evidence>
<dbReference type="InterPro" id="IPR041469">
    <property type="entry name" value="Subtilisin-like_FN3"/>
</dbReference>
<dbReference type="Gene3D" id="3.40.50.200">
    <property type="entry name" value="Peptidase S8/S53 domain"/>
    <property type="match status" value="1"/>
</dbReference>
<dbReference type="Gene3D" id="3.30.70.80">
    <property type="entry name" value="Peptidase S8 propeptide/proteinase inhibitor I9"/>
    <property type="match status" value="1"/>
</dbReference>
<dbReference type="Pfam" id="PF17766">
    <property type="entry name" value="fn3_6"/>
    <property type="match status" value="1"/>
</dbReference>
<dbReference type="PROSITE" id="PS00138">
    <property type="entry name" value="SUBTILASE_SER"/>
    <property type="match status" value="1"/>
</dbReference>
<feature type="active site" description="Charge relay system" evidence="6 7">
    <location>
        <position position="535"/>
    </location>
</feature>
<dbReference type="PRINTS" id="PR00723">
    <property type="entry name" value="SUBTILISIN"/>
</dbReference>
<proteinExistence type="inferred from homology"/>
<dbReference type="Gene3D" id="3.50.30.30">
    <property type="match status" value="1"/>
</dbReference>
<feature type="domain" description="Subtilisin-like protease fibronectin type-III" evidence="10">
    <location>
        <begin position="654"/>
        <end position="753"/>
    </location>
</feature>
<dbReference type="CDD" id="cd02120">
    <property type="entry name" value="PA_subtilisin_like"/>
    <property type="match status" value="1"/>
</dbReference>
<dbReference type="EMBL" id="JBDFQZ010000001">
    <property type="protein sequence ID" value="KAK9755092.1"/>
    <property type="molecule type" value="Genomic_DNA"/>
</dbReference>
<sequence>MKTFFIRCEMRQYFTIIISLIMFAVLKVRQGDGAKQHYIVYMGSASLTANKMHYNLLIASMHKRNQWNRISHRYNEGFLGFSARLSKHEAEKIRKHAGVLSVFPDPLLELHTTRSWDFMDEISTPSMSDDHQLGPPLDDVIIVILDTGIWPESESFSDKGIGPVPWRWKGSCMEGPDFNSSNCNRKLIGARYYRDDLMKSARDEVGHGTHVASIASGIEVPNASYYGLANGTAKGGFPSSRIAVYRVCSASSICSGSSLLSAFTDAIADGVDLISISIGSLDQRHFYEDPIAIGAFHAVEKGITVVCSAGNDGPSPQSVKNVAPWILTVAATTIDRRLQSQILLGNNIIIMGESLDFSILSESAVYPLILVGGPSRYCNGSLIDEMNIKGSIVLCELAGIDGKTMTLMQTKLMAAGGVGLIIISDLLSLTAFNTKLFALTIITSNDADQILHYISSTRNPVATISATTTILHSRPAPVVGYFSSRGPSYATPNTLKPDIGAPGVNILASWIVSNTSESTIIGREPPLFNILSGTSMACPHVSGIAAAIKSQNPSWSPAAVKSAIMTTARQTNNLGRPITKEFGELATPMDIGAGQVTRTGGLHPGLIYELNPEDYHLFLCYYGYNMSTIQLISSQLPEGFSCPTNSNVDMISSINFPSIVISQNVVTSSITVQRTVTNVDNFDDETTYSVIVDAPKELEVAVVPDKLEFTRDTKKLTYQVRFSASPAAGVSGDRFGAITWVNEKHTVRIPFVVNISYTAVKPNDGFTLQYPTLGILLLLSFIHLRV</sequence>
<keyword evidence="2 7" id="KW-0645">Protease</keyword>
<dbReference type="Pfam" id="PF05922">
    <property type="entry name" value="Inhibitor_I9"/>
    <property type="match status" value="1"/>
</dbReference>
<feature type="active site" description="Charge relay system" evidence="6 7">
    <location>
        <position position="207"/>
    </location>
</feature>
<dbReference type="InterPro" id="IPR034197">
    <property type="entry name" value="Peptidases_S8_3"/>
</dbReference>
<evidence type="ECO:0000256" key="2">
    <source>
        <dbReference type="ARBA" id="ARBA00022670"/>
    </source>
</evidence>
<dbReference type="InterPro" id="IPR036852">
    <property type="entry name" value="Peptidase_S8/S53_dom_sf"/>
</dbReference>
<dbReference type="CDD" id="cd04852">
    <property type="entry name" value="Peptidases_S8_3"/>
    <property type="match status" value="1"/>
</dbReference>
<protein>
    <submittedName>
        <fullName evidence="11">Uncharacterized protein</fullName>
    </submittedName>
</protein>
<dbReference type="Gene3D" id="2.60.40.2310">
    <property type="match status" value="1"/>
</dbReference>
<dbReference type="PANTHER" id="PTHR10795">
    <property type="entry name" value="PROPROTEIN CONVERTASE SUBTILISIN/KEXIN"/>
    <property type="match status" value="1"/>
</dbReference>
<keyword evidence="5 7" id="KW-0720">Serine protease</keyword>
<evidence type="ECO:0000313" key="12">
    <source>
        <dbReference type="Proteomes" id="UP001443914"/>
    </source>
</evidence>
<dbReference type="Proteomes" id="UP001443914">
    <property type="component" value="Unassembled WGS sequence"/>
</dbReference>
<dbReference type="InterPro" id="IPR010259">
    <property type="entry name" value="S8pro/Inhibitor_I9"/>
</dbReference>
<feature type="active site" description="Charge relay system" evidence="6 7">
    <location>
        <position position="146"/>
    </location>
</feature>
<feature type="domain" description="Peptidase S8/S53" evidence="8">
    <location>
        <begin position="139"/>
        <end position="571"/>
    </location>
</feature>
<dbReference type="GO" id="GO:0006508">
    <property type="term" value="P:proteolysis"/>
    <property type="evidence" value="ECO:0007669"/>
    <property type="project" value="UniProtKB-KW"/>
</dbReference>
<feature type="domain" description="Inhibitor I9" evidence="9">
    <location>
        <begin position="38"/>
        <end position="111"/>
    </location>
</feature>
<evidence type="ECO:0000256" key="5">
    <source>
        <dbReference type="ARBA" id="ARBA00022825"/>
    </source>
</evidence>
<dbReference type="SUPFAM" id="SSF52743">
    <property type="entry name" value="Subtilisin-like"/>
    <property type="match status" value="1"/>
</dbReference>
<evidence type="ECO:0000256" key="3">
    <source>
        <dbReference type="ARBA" id="ARBA00022729"/>
    </source>
</evidence>
<reference evidence="11" key="1">
    <citation type="submission" date="2024-03" db="EMBL/GenBank/DDBJ databases">
        <title>WGS assembly of Saponaria officinalis var. Norfolk2.</title>
        <authorList>
            <person name="Jenkins J."/>
            <person name="Shu S."/>
            <person name="Grimwood J."/>
            <person name="Barry K."/>
            <person name="Goodstein D."/>
            <person name="Schmutz J."/>
            <person name="Leebens-Mack J."/>
            <person name="Osbourn A."/>
        </authorList>
    </citation>
    <scope>NUCLEOTIDE SEQUENCE [LARGE SCALE GENOMIC DNA]</scope>
    <source>
        <strain evidence="11">JIC</strain>
    </source>
</reference>
<dbReference type="InterPro" id="IPR023828">
    <property type="entry name" value="Peptidase_S8_Ser-AS"/>
</dbReference>
<keyword evidence="4 7" id="KW-0378">Hydrolase</keyword>
<dbReference type="Pfam" id="PF00082">
    <property type="entry name" value="Peptidase_S8"/>
    <property type="match status" value="1"/>
</dbReference>
<keyword evidence="12" id="KW-1185">Reference proteome</keyword>
<dbReference type="InterPro" id="IPR000209">
    <property type="entry name" value="Peptidase_S8/S53_dom"/>
</dbReference>
<dbReference type="InterPro" id="IPR015500">
    <property type="entry name" value="Peptidase_S8_subtilisin-rel"/>
</dbReference>
<organism evidence="11 12">
    <name type="scientific">Saponaria officinalis</name>
    <name type="common">Common soapwort</name>
    <name type="synonym">Lychnis saponaria</name>
    <dbReference type="NCBI Taxonomy" id="3572"/>
    <lineage>
        <taxon>Eukaryota</taxon>
        <taxon>Viridiplantae</taxon>
        <taxon>Streptophyta</taxon>
        <taxon>Embryophyta</taxon>
        <taxon>Tracheophyta</taxon>
        <taxon>Spermatophyta</taxon>
        <taxon>Magnoliopsida</taxon>
        <taxon>eudicotyledons</taxon>
        <taxon>Gunneridae</taxon>
        <taxon>Pentapetalae</taxon>
        <taxon>Caryophyllales</taxon>
        <taxon>Caryophyllaceae</taxon>
        <taxon>Caryophylleae</taxon>
        <taxon>Saponaria</taxon>
    </lineage>
</organism>
<gene>
    <name evidence="11" type="ORF">RND81_01G002200</name>
</gene>